<reference evidence="2" key="1">
    <citation type="submission" date="2019-06" db="EMBL/GenBank/DDBJ databases">
        <authorList>
            <person name="Zheng W."/>
        </authorList>
    </citation>
    <scope>NUCLEOTIDE SEQUENCE</scope>
    <source>
        <strain evidence="2">QDHG01</strain>
    </source>
</reference>
<dbReference type="Pfam" id="PF02493">
    <property type="entry name" value="MORN"/>
    <property type="match status" value="2"/>
</dbReference>
<dbReference type="Proteomes" id="UP000785679">
    <property type="component" value="Unassembled WGS sequence"/>
</dbReference>
<dbReference type="InterPro" id="IPR003409">
    <property type="entry name" value="MORN"/>
</dbReference>
<dbReference type="SMART" id="SM00698">
    <property type="entry name" value="MORN"/>
    <property type="match status" value="2"/>
</dbReference>
<dbReference type="PANTHER" id="PTHR23084">
    <property type="entry name" value="PHOSPHATIDYLINOSITOL-4-PHOSPHATE 5-KINASE RELATED"/>
    <property type="match status" value="1"/>
</dbReference>
<dbReference type="Gene3D" id="2.20.110.10">
    <property type="entry name" value="Histone H3 K4-specific methyltransferase SET7/9 N-terminal domain"/>
    <property type="match status" value="1"/>
</dbReference>
<dbReference type="SUPFAM" id="SSF82185">
    <property type="entry name" value="Histone H3 K4-specific methyltransferase SET7/9 N-terminal domain"/>
    <property type="match status" value="1"/>
</dbReference>
<keyword evidence="3" id="KW-1185">Reference proteome</keyword>
<evidence type="ECO:0000313" key="2">
    <source>
        <dbReference type="EMBL" id="TNV80097.1"/>
    </source>
</evidence>
<keyword evidence="1" id="KW-0677">Repeat</keyword>
<name>A0A8J8NR79_HALGN</name>
<dbReference type="AlphaFoldDB" id="A0A8J8NR79"/>
<gene>
    <name evidence="2" type="ORF">FGO68_gene157</name>
</gene>
<evidence type="ECO:0000256" key="1">
    <source>
        <dbReference type="ARBA" id="ARBA00022737"/>
    </source>
</evidence>
<comment type="caution">
    <text evidence="2">The sequence shown here is derived from an EMBL/GenBank/DDBJ whole genome shotgun (WGS) entry which is preliminary data.</text>
</comment>
<sequence length="159" mass="17753">MMLASFFPVVSTIVKRKMGSRMVMGYSTALTDAISQTFLNASGSKVNQRDAPGLGLSTIFGAKTGNGKWCKEDGHQYQGQYHKGKRHGTGKQTWPSGASYEGEYVDDLRQGQGRYMYAEGNYQIGKWANSECTGVHEFYTNEGVLQQVLDYDYEESEEE</sequence>
<proteinExistence type="predicted"/>
<dbReference type="PANTHER" id="PTHR23084:SF263">
    <property type="entry name" value="MORN REPEAT-CONTAINING PROTEIN 1"/>
    <property type="match status" value="1"/>
</dbReference>
<dbReference type="OrthoDB" id="282259at2759"/>
<evidence type="ECO:0000313" key="3">
    <source>
        <dbReference type="Proteomes" id="UP000785679"/>
    </source>
</evidence>
<dbReference type="EMBL" id="RRYP01007986">
    <property type="protein sequence ID" value="TNV80097.1"/>
    <property type="molecule type" value="Genomic_DNA"/>
</dbReference>
<organism evidence="2 3">
    <name type="scientific">Halteria grandinella</name>
    <dbReference type="NCBI Taxonomy" id="5974"/>
    <lineage>
        <taxon>Eukaryota</taxon>
        <taxon>Sar</taxon>
        <taxon>Alveolata</taxon>
        <taxon>Ciliophora</taxon>
        <taxon>Intramacronucleata</taxon>
        <taxon>Spirotrichea</taxon>
        <taxon>Stichotrichia</taxon>
        <taxon>Sporadotrichida</taxon>
        <taxon>Halteriidae</taxon>
        <taxon>Halteria</taxon>
    </lineage>
</organism>
<accession>A0A8J8NR79</accession>
<protein>
    <submittedName>
        <fullName evidence="2">Uncharacterized protein</fullName>
    </submittedName>
</protein>